<keyword evidence="1" id="KW-0812">Transmembrane</keyword>
<dbReference type="HOGENOM" id="CLU_764467_0_0_7"/>
<gene>
    <name evidence="2" type="ordered locus">Dde_2853</name>
</gene>
<reference evidence="2 3" key="1">
    <citation type="journal article" date="2011" name="J. Bacteriol.">
        <title>Complete genome sequence and updated annotation of Desulfovibrio alaskensis G20.</title>
        <authorList>
            <person name="Hauser L.J."/>
            <person name="Land M.L."/>
            <person name="Brown S.D."/>
            <person name="Larimer F."/>
            <person name="Keller K.L."/>
            <person name="Rapp-Giles B.J."/>
            <person name="Price M.N."/>
            <person name="Lin M."/>
            <person name="Bruce D.C."/>
            <person name="Detter J.C."/>
            <person name="Tapia R."/>
            <person name="Han C.S."/>
            <person name="Goodwin L.A."/>
            <person name="Cheng J.F."/>
            <person name="Pitluck S."/>
            <person name="Copeland A."/>
            <person name="Lucas S."/>
            <person name="Nolan M."/>
            <person name="Lapidus A.L."/>
            <person name="Palumbo A.V."/>
            <person name="Wall J.D."/>
        </authorList>
    </citation>
    <scope>NUCLEOTIDE SEQUENCE [LARGE SCALE GENOMIC DNA]</scope>
    <source>
        <strain evidence="3">ATCC BAA 1058 / DSM 17464 / G20</strain>
    </source>
</reference>
<dbReference type="eggNOG" id="ENOG50318BG">
    <property type="taxonomic scope" value="Bacteria"/>
</dbReference>
<dbReference type="STRING" id="207559.Dde_2853"/>
<name>Q30XE8_OLEA2</name>
<feature type="transmembrane region" description="Helical" evidence="1">
    <location>
        <begin position="253"/>
        <end position="274"/>
    </location>
</feature>
<feature type="transmembrane region" description="Helical" evidence="1">
    <location>
        <begin position="24"/>
        <end position="42"/>
    </location>
</feature>
<dbReference type="RefSeq" id="WP_011368649.1">
    <property type="nucleotide sequence ID" value="NC_007519.1"/>
</dbReference>
<proteinExistence type="predicted"/>
<protein>
    <submittedName>
        <fullName evidence="2">Uncharacterized protein</fullName>
    </submittedName>
</protein>
<evidence type="ECO:0000313" key="3">
    <source>
        <dbReference type="Proteomes" id="UP000002710"/>
    </source>
</evidence>
<dbReference type="Proteomes" id="UP000002710">
    <property type="component" value="Chromosome"/>
</dbReference>
<evidence type="ECO:0000256" key="1">
    <source>
        <dbReference type="SAM" id="Phobius"/>
    </source>
</evidence>
<feature type="transmembrane region" description="Helical" evidence="1">
    <location>
        <begin position="48"/>
        <end position="67"/>
    </location>
</feature>
<sequence length="389" mass="41479">MASMIVLEDSPAVLRIGPGAEHRVSVAVVALLGTGMMGGAVLAAGDPALTAVCIIGGVVLGLVALMLHNQSRQLEWNLDERMVYVLGRQASDMYAVPFADIACLRLTKRRVARSLAGASITSQPPGGRRGRERYYLEMAMRDTGYEGIDQSFNESELRGLCTVLCRRTGLALCDETDGTRNRPAAGDAVSSVVLPPREPSPASVLRRTAQGVEWPLSPGWPAVGVMFMVLASLMAGAGSAYTHVAAGGDASPALMIMALGISFFFMVIVLARLAHAFTGRGRITVRGGVLVRELLSPLGNRSLEVSLREVVALRVIAPRTAVCQLQVLGRTGQAAVLASVSSGVTPLTVGDLYWLRGTLNRMLDLQRAAEHEEHRRKQVMEQDSSGPLQ</sequence>
<evidence type="ECO:0000313" key="2">
    <source>
        <dbReference type="EMBL" id="ABB39648.1"/>
    </source>
</evidence>
<keyword evidence="1" id="KW-1133">Transmembrane helix</keyword>
<dbReference type="KEGG" id="dde:Dde_2853"/>
<organism evidence="2 3">
    <name type="scientific">Oleidesulfovibrio alaskensis (strain ATCC BAA-1058 / DSM 17464 / G20)</name>
    <name type="common">Desulfovibrio alaskensis</name>
    <dbReference type="NCBI Taxonomy" id="207559"/>
    <lineage>
        <taxon>Bacteria</taxon>
        <taxon>Pseudomonadati</taxon>
        <taxon>Thermodesulfobacteriota</taxon>
        <taxon>Desulfovibrionia</taxon>
        <taxon>Desulfovibrionales</taxon>
        <taxon>Desulfovibrionaceae</taxon>
        <taxon>Oleidesulfovibrio</taxon>
    </lineage>
</organism>
<keyword evidence="1" id="KW-0472">Membrane</keyword>
<keyword evidence="3" id="KW-1185">Reference proteome</keyword>
<accession>Q30XE8</accession>
<feature type="transmembrane region" description="Helical" evidence="1">
    <location>
        <begin position="220"/>
        <end position="241"/>
    </location>
</feature>
<dbReference type="EMBL" id="CP000112">
    <property type="protein sequence ID" value="ABB39648.1"/>
    <property type="molecule type" value="Genomic_DNA"/>
</dbReference>
<dbReference type="AlphaFoldDB" id="Q30XE8"/>